<reference evidence="6" key="1">
    <citation type="journal article" date="2017" name="Genome Biol.">
        <title>Comparative genomics reveals high biological diversity and specific adaptations in the industrially and medically important fungal genus Aspergillus.</title>
        <authorList>
            <person name="de Vries R.P."/>
            <person name="Riley R."/>
            <person name="Wiebenga A."/>
            <person name="Aguilar-Osorio G."/>
            <person name="Amillis S."/>
            <person name="Uchima C.A."/>
            <person name="Anderluh G."/>
            <person name="Asadollahi M."/>
            <person name="Askin M."/>
            <person name="Barry K."/>
            <person name="Battaglia E."/>
            <person name="Bayram O."/>
            <person name="Benocci T."/>
            <person name="Braus-Stromeyer S.A."/>
            <person name="Caldana C."/>
            <person name="Canovas D."/>
            <person name="Cerqueira G.C."/>
            <person name="Chen F."/>
            <person name="Chen W."/>
            <person name="Choi C."/>
            <person name="Clum A."/>
            <person name="Dos Santos R.A."/>
            <person name="Damasio A.R."/>
            <person name="Diallinas G."/>
            <person name="Emri T."/>
            <person name="Fekete E."/>
            <person name="Flipphi M."/>
            <person name="Freyberg S."/>
            <person name="Gallo A."/>
            <person name="Gournas C."/>
            <person name="Habgood R."/>
            <person name="Hainaut M."/>
            <person name="Harispe M.L."/>
            <person name="Henrissat B."/>
            <person name="Hilden K.S."/>
            <person name="Hope R."/>
            <person name="Hossain A."/>
            <person name="Karabika E."/>
            <person name="Karaffa L."/>
            <person name="Karanyi Z."/>
            <person name="Krasevec N."/>
            <person name="Kuo A."/>
            <person name="Kusch H."/>
            <person name="LaButti K."/>
            <person name="Lagendijk E.L."/>
            <person name="Lapidus A."/>
            <person name="Levasseur A."/>
            <person name="Lindquist E."/>
            <person name="Lipzen A."/>
            <person name="Logrieco A.F."/>
            <person name="MacCabe A."/>
            <person name="Maekelae M.R."/>
            <person name="Malavazi I."/>
            <person name="Melin P."/>
            <person name="Meyer V."/>
            <person name="Mielnichuk N."/>
            <person name="Miskei M."/>
            <person name="Molnar A.P."/>
            <person name="Mule G."/>
            <person name="Ngan C.Y."/>
            <person name="Orejas M."/>
            <person name="Orosz E."/>
            <person name="Ouedraogo J.P."/>
            <person name="Overkamp K.M."/>
            <person name="Park H.-S."/>
            <person name="Perrone G."/>
            <person name="Piumi F."/>
            <person name="Punt P.J."/>
            <person name="Ram A.F."/>
            <person name="Ramon A."/>
            <person name="Rauscher S."/>
            <person name="Record E."/>
            <person name="Riano-Pachon D.M."/>
            <person name="Robert V."/>
            <person name="Roehrig J."/>
            <person name="Ruller R."/>
            <person name="Salamov A."/>
            <person name="Salih N.S."/>
            <person name="Samson R.A."/>
            <person name="Sandor E."/>
            <person name="Sanguinetti M."/>
            <person name="Schuetze T."/>
            <person name="Sepcic K."/>
            <person name="Shelest E."/>
            <person name="Sherlock G."/>
            <person name="Sophianopoulou V."/>
            <person name="Squina F.M."/>
            <person name="Sun H."/>
            <person name="Susca A."/>
            <person name="Todd R.B."/>
            <person name="Tsang A."/>
            <person name="Unkles S.E."/>
            <person name="van de Wiele N."/>
            <person name="van Rossen-Uffink D."/>
            <person name="Oliveira J.V."/>
            <person name="Vesth T.C."/>
            <person name="Visser J."/>
            <person name="Yu J.-H."/>
            <person name="Zhou M."/>
            <person name="Andersen M.R."/>
            <person name="Archer D.B."/>
            <person name="Baker S.E."/>
            <person name="Benoit I."/>
            <person name="Brakhage A.A."/>
            <person name="Braus G.H."/>
            <person name="Fischer R."/>
            <person name="Frisvad J.C."/>
            <person name="Goldman G.H."/>
            <person name="Houbraken J."/>
            <person name="Oakley B."/>
            <person name="Pocsi I."/>
            <person name="Scazzocchio C."/>
            <person name="Seiboth B."/>
            <person name="vanKuyk P.A."/>
            <person name="Wortman J."/>
            <person name="Dyer P.S."/>
            <person name="Grigoriev I.V."/>
        </authorList>
    </citation>
    <scope>NUCLEOTIDE SEQUENCE [LARGE SCALE GENOMIC DNA]</scope>
    <source>
        <strain evidence="6">DTO 134E9</strain>
    </source>
</reference>
<dbReference type="Pfam" id="PF13639">
    <property type="entry name" value="zf-RING_2"/>
    <property type="match status" value="1"/>
</dbReference>
<dbReference type="VEuPathDB" id="FungiDB:ASPWEDRAFT_25413"/>
<keyword evidence="3" id="KW-0812">Transmembrane</keyword>
<feature type="domain" description="RING-type" evidence="4">
    <location>
        <begin position="371"/>
        <end position="414"/>
    </location>
</feature>
<feature type="compositionally biased region" description="Basic and acidic residues" evidence="2">
    <location>
        <begin position="314"/>
        <end position="328"/>
    </location>
</feature>
<dbReference type="AlphaFoldDB" id="A0A1L9RXC1"/>
<dbReference type="PANTHER" id="PTHR45676">
    <property type="entry name" value="RING-H2 FINGER PROTEIN ATL51-RELATED"/>
    <property type="match status" value="1"/>
</dbReference>
<keyword evidence="3" id="KW-1133">Transmembrane helix</keyword>
<evidence type="ECO:0000259" key="4">
    <source>
        <dbReference type="PROSITE" id="PS50089"/>
    </source>
</evidence>
<dbReference type="InterPro" id="IPR001841">
    <property type="entry name" value="Znf_RING"/>
</dbReference>
<evidence type="ECO:0000256" key="1">
    <source>
        <dbReference type="PROSITE-ProRule" id="PRU00175"/>
    </source>
</evidence>
<proteinExistence type="predicted"/>
<keyword evidence="1" id="KW-0863">Zinc-finger</keyword>
<evidence type="ECO:0000313" key="6">
    <source>
        <dbReference type="Proteomes" id="UP000184383"/>
    </source>
</evidence>
<keyword evidence="1" id="KW-0862">Zinc</keyword>
<evidence type="ECO:0000313" key="5">
    <source>
        <dbReference type="EMBL" id="OJJ39590.1"/>
    </source>
</evidence>
<evidence type="ECO:0000256" key="2">
    <source>
        <dbReference type="SAM" id="MobiDB-lite"/>
    </source>
</evidence>
<keyword evidence="3" id="KW-0472">Membrane</keyword>
<dbReference type="STRING" id="1073089.A0A1L9RXC1"/>
<keyword evidence="6" id="KW-1185">Reference proteome</keyword>
<dbReference type="Gene3D" id="3.30.40.10">
    <property type="entry name" value="Zinc/RING finger domain, C3HC4 (zinc finger)"/>
    <property type="match status" value="1"/>
</dbReference>
<organism evidence="5 6">
    <name type="scientific">Aspergillus wentii DTO 134E9</name>
    <dbReference type="NCBI Taxonomy" id="1073089"/>
    <lineage>
        <taxon>Eukaryota</taxon>
        <taxon>Fungi</taxon>
        <taxon>Dikarya</taxon>
        <taxon>Ascomycota</taxon>
        <taxon>Pezizomycotina</taxon>
        <taxon>Eurotiomycetes</taxon>
        <taxon>Eurotiomycetidae</taxon>
        <taxon>Eurotiales</taxon>
        <taxon>Aspergillaceae</taxon>
        <taxon>Aspergillus</taxon>
        <taxon>Aspergillus subgen. Cremei</taxon>
    </lineage>
</organism>
<name>A0A1L9RXC1_ASPWE</name>
<feature type="region of interest" description="Disordered" evidence="2">
    <location>
        <begin position="299"/>
        <end position="358"/>
    </location>
</feature>
<dbReference type="EMBL" id="KV878210">
    <property type="protein sequence ID" value="OJJ39590.1"/>
    <property type="molecule type" value="Genomic_DNA"/>
</dbReference>
<accession>A0A1L9RXC1</accession>
<feature type="compositionally biased region" description="Low complexity" evidence="2">
    <location>
        <begin position="341"/>
        <end position="353"/>
    </location>
</feature>
<dbReference type="RefSeq" id="XP_040693266.1">
    <property type="nucleotide sequence ID" value="XM_040832727.1"/>
</dbReference>
<dbReference type="SMART" id="SM00184">
    <property type="entry name" value="RING"/>
    <property type="match status" value="1"/>
</dbReference>
<gene>
    <name evidence="5" type="ORF">ASPWEDRAFT_25413</name>
</gene>
<keyword evidence="1" id="KW-0479">Metal-binding</keyword>
<dbReference type="GO" id="GO:0008270">
    <property type="term" value="F:zinc ion binding"/>
    <property type="evidence" value="ECO:0007669"/>
    <property type="project" value="UniProtKB-KW"/>
</dbReference>
<dbReference type="Proteomes" id="UP000184383">
    <property type="component" value="Unassembled WGS sequence"/>
</dbReference>
<evidence type="ECO:0000256" key="3">
    <source>
        <dbReference type="SAM" id="Phobius"/>
    </source>
</evidence>
<dbReference type="SUPFAM" id="SSF57850">
    <property type="entry name" value="RING/U-box"/>
    <property type="match status" value="1"/>
</dbReference>
<dbReference type="GeneID" id="63748575"/>
<protein>
    <recommendedName>
        <fullName evidence="4">RING-type domain-containing protein</fullName>
    </recommendedName>
</protein>
<dbReference type="PROSITE" id="PS50089">
    <property type="entry name" value="ZF_RING_2"/>
    <property type="match status" value="1"/>
</dbReference>
<feature type="transmembrane region" description="Helical" evidence="3">
    <location>
        <begin position="211"/>
        <end position="236"/>
    </location>
</feature>
<dbReference type="CDD" id="cd16454">
    <property type="entry name" value="RING-H2_PA-TM-RING"/>
    <property type="match status" value="1"/>
</dbReference>
<dbReference type="InterPro" id="IPR013083">
    <property type="entry name" value="Znf_RING/FYVE/PHD"/>
</dbReference>
<sequence>MSAESLTTAAAVFTGPGIATNSTPAVNGSVGFHFVLDGTVQTLSTHNSPDDGPIKGLLFVPSLDTQDPCHDITGSLIPSNVTGYEDVSTLGYRTIGLAPWVSLECTKSFLSASRKAEIDALVFYQPYTNNTGKPPPSDDITWNLGDNSEWKNQNEYPVYAISGPAGATLMHQLSLYSSNMTQSREKSTYQGDIRLFTLIDLEQDGNKIPSLWGFILAILGTILVLSLILLVCYQLVQKRRRDNLQRRIEAGETDIEFLGLNQVKVPQEILDQIPVYTYPDLNAPAKAVLPDETRSITAGRISGEHTSLRSATSENKKNVQTDSYELKTLDTAITRSDPEINNNNDNNSNDSDSAPVHGQETFRLSNSQTTCAICLDDFEPRLSIVRELPCAHIFHAECIDTFLTQSSSLCPLCKKSVLPPGCYPRPITNLMVHRDHMLRRSR</sequence>
<dbReference type="OrthoDB" id="21204at2759"/>